<evidence type="ECO:0008006" key="3">
    <source>
        <dbReference type="Google" id="ProtNLM"/>
    </source>
</evidence>
<dbReference type="Proteomes" id="UP000285146">
    <property type="component" value="Unassembled WGS sequence"/>
</dbReference>
<comment type="caution">
    <text evidence="1">The sequence shown here is derived from an EMBL/GenBank/DDBJ whole genome shotgun (WGS) entry which is preliminary data.</text>
</comment>
<dbReference type="OrthoDB" id="2120024at2759"/>
<keyword evidence="2" id="KW-1185">Reference proteome</keyword>
<protein>
    <recommendedName>
        <fullName evidence="3">Inner membrane assembly complex subunit 17</fullName>
    </recommendedName>
</protein>
<evidence type="ECO:0000313" key="1">
    <source>
        <dbReference type="EMBL" id="ROW09196.1"/>
    </source>
</evidence>
<dbReference type="AlphaFoldDB" id="A0A423X059"/>
<sequence>MNTRSLTIASRLIRPSSRIAAPIRAPIQRRFASSEPQQPSPIAEFYKTFTRPVAKVLLMAMFTYQLVYWGWVKLEQDEITAEREGEIAKLEAEVKRLTHKSSA</sequence>
<dbReference type="EMBL" id="LKEB01000032">
    <property type="protein sequence ID" value="ROW09196.1"/>
    <property type="molecule type" value="Genomic_DNA"/>
</dbReference>
<dbReference type="InParanoid" id="A0A423X059"/>
<accession>A0A423X059</accession>
<gene>
    <name evidence="1" type="ORF">VPNG_05666</name>
</gene>
<evidence type="ECO:0000313" key="2">
    <source>
        <dbReference type="Proteomes" id="UP000285146"/>
    </source>
</evidence>
<proteinExistence type="predicted"/>
<reference evidence="1 2" key="1">
    <citation type="submission" date="2015-09" db="EMBL/GenBank/DDBJ databases">
        <title>Host preference determinants of Valsa canker pathogens revealed by comparative genomics.</title>
        <authorList>
            <person name="Yin Z."/>
            <person name="Huang L."/>
        </authorList>
    </citation>
    <scope>NUCLEOTIDE SEQUENCE [LARGE SCALE GENOMIC DNA]</scope>
    <source>
        <strain evidence="1 2">SXYLt</strain>
    </source>
</reference>
<organism evidence="1 2">
    <name type="scientific">Cytospora leucostoma</name>
    <dbReference type="NCBI Taxonomy" id="1230097"/>
    <lineage>
        <taxon>Eukaryota</taxon>
        <taxon>Fungi</taxon>
        <taxon>Dikarya</taxon>
        <taxon>Ascomycota</taxon>
        <taxon>Pezizomycotina</taxon>
        <taxon>Sordariomycetes</taxon>
        <taxon>Sordariomycetidae</taxon>
        <taxon>Diaporthales</taxon>
        <taxon>Cytosporaceae</taxon>
        <taxon>Cytospora</taxon>
    </lineage>
</organism>
<name>A0A423X059_9PEZI</name>